<dbReference type="InterPro" id="IPR013087">
    <property type="entry name" value="Znf_C2H2_type"/>
</dbReference>
<dbReference type="AlphaFoldDB" id="A0A2J6RZE6"/>
<dbReference type="Proteomes" id="UP000235786">
    <property type="component" value="Unassembled WGS sequence"/>
</dbReference>
<dbReference type="SMART" id="SM00355">
    <property type="entry name" value="ZnF_C2H2"/>
    <property type="match status" value="4"/>
</dbReference>
<dbReference type="STRING" id="1149755.A0A2J6RZE6"/>
<proteinExistence type="predicted"/>
<dbReference type="Gene3D" id="3.30.160.60">
    <property type="entry name" value="Classic Zinc Finger"/>
    <property type="match status" value="1"/>
</dbReference>
<evidence type="ECO:0000256" key="1">
    <source>
        <dbReference type="ARBA" id="ARBA00004123"/>
    </source>
</evidence>
<gene>
    <name evidence="11" type="ORF">L207DRAFT_266970</name>
</gene>
<name>A0A2J6RZE6_HYAVF</name>
<dbReference type="GO" id="GO:0006357">
    <property type="term" value="P:regulation of transcription by RNA polymerase II"/>
    <property type="evidence" value="ECO:0007669"/>
    <property type="project" value="TreeGrafter"/>
</dbReference>
<keyword evidence="7" id="KW-0539">Nucleus</keyword>
<dbReference type="PANTHER" id="PTHR46179:SF13">
    <property type="entry name" value="C2H2-TYPE DOMAIN-CONTAINING PROTEIN"/>
    <property type="match status" value="1"/>
</dbReference>
<dbReference type="EMBL" id="KZ613941">
    <property type="protein sequence ID" value="PMD43883.1"/>
    <property type="molecule type" value="Genomic_DNA"/>
</dbReference>
<sequence length="205" mass="22577">MLNSTTSSIGAQNLAPAEIEYPPTQSSDSMPSSVMSQSVTGSSPRKRGRLVSLSLAEPKKQYKPLIPSAVHRCKWATCSETLDCISKLRTHARTHAASQTICMWSGCLKISESIPDLRRHLDSHTKPYLCSMCQHQAATARDLSRHKLCHGFTSGSSVYYCPSPSCPYRQGGHKLPFGRRDNALRHINNRHPSSTDGPVPGIYQN</sequence>
<evidence type="ECO:0000256" key="8">
    <source>
        <dbReference type="PROSITE-ProRule" id="PRU00042"/>
    </source>
</evidence>
<dbReference type="InterPro" id="IPR051061">
    <property type="entry name" value="Zinc_finger_trans_reg"/>
</dbReference>
<dbReference type="PANTHER" id="PTHR46179">
    <property type="entry name" value="ZINC FINGER PROTEIN"/>
    <property type="match status" value="1"/>
</dbReference>
<reference evidence="11 12" key="1">
    <citation type="submission" date="2016-04" db="EMBL/GenBank/DDBJ databases">
        <title>A degradative enzymes factory behind the ericoid mycorrhizal symbiosis.</title>
        <authorList>
            <consortium name="DOE Joint Genome Institute"/>
            <person name="Martino E."/>
            <person name="Morin E."/>
            <person name="Grelet G."/>
            <person name="Kuo A."/>
            <person name="Kohler A."/>
            <person name="Daghino S."/>
            <person name="Barry K."/>
            <person name="Choi C."/>
            <person name="Cichocki N."/>
            <person name="Clum A."/>
            <person name="Copeland A."/>
            <person name="Hainaut M."/>
            <person name="Haridas S."/>
            <person name="Labutti K."/>
            <person name="Lindquist E."/>
            <person name="Lipzen A."/>
            <person name="Khouja H.-R."/>
            <person name="Murat C."/>
            <person name="Ohm R."/>
            <person name="Olson A."/>
            <person name="Spatafora J."/>
            <person name="Veneault-Fourrey C."/>
            <person name="Henrissat B."/>
            <person name="Grigoriev I."/>
            <person name="Martin F."/>
            <person name="Perotto S."/>
        </authorList>
    </citation>
    <scope>NUCLEOTIDE SEQUENCE [LARGE SCALE GENOMIC DNA]</scope>
    <source>
        <strain evidence="11 12">F</strain>
    </source>
</reference>
<feature type="compositionally biased region" description="Low complexity" evidence="9">
    <location>
        <begin position="23"/>
        <end position="43"/>
    </location>
</feature>
<comment type="subcellular location">
    <subcellularLocation>
        <location evidence="1">Nucleus</location>
    </subcellularLocation>
</comment>
<evidence type="ECO:0000313" key="11">
    <source>
        <dbReference type="EMBL" id="PMD43883.1"/>
    </source>
</evidence>
<evidence type="ECO:0000259" key="10">
    <source>
        <dbReference type="PROSITE" id="PS50157"/>
    </source>
</evidence>
<keyword evidence="6" id="KW-0804">Transcription</keyword>
<evidence type="ECO:0000256" key="5">
    <source>
        <dbReference type="ARBA" id="ARBA00023015"/>
    </source>
</evidence>
<dbReference type="GO" id="GO:0008270">
    <property type="term" value="F:zinc ion binding"/>
    <property type="evidence" value="ECO:0007669"/>
    <property type="project" value="UniProtKB-KW"/>
</dbReference>
<keyword evidence="12" id="KW-1185">Reference proteome</keyword>
<keyword evidence="5" id="KW-0805">Transcription regulation</keyword>
<keyword evidence="3 8" id="KW-0863">Zinc-finger</keyword>
<evidence type="ECO:0000256" key="6">
    <source>
        <dbReference type="ARBA" id="ARBA00023163"/>
    </source>
</evidence>
<dbReference type="PROSITE" id="PS50157">
    <property type="entry name" value="ZINC_FINGER_C2H2_2"/>
    <property type="match status" value="1"/>
</dbReference>
<feature type="region of interest" description="Disordered" evidence="9">
    <location>
        <begin position="1"/>
        <end position="49"/>
    </location>
</feature>
<dbReference type="GO" id="GO:0005634">
    <property type="term" value="C:nucleus"/>
    <property type="evidence" value="ECO:0007669"/>
    <property type="project" value="UniProtKB-SubCell"/>
</dbReference>
<evidence type="ECO:0000313" key="12">
    <source>
        <dbReference type="Proteomes" id="UP000235786"/>
    </source>
</evidence>
<evidence type="ECO:0000256" key="4">
    <source>
        <dbReference type="ARBA" id="ARBA00022833"/>
    </source>
</evidence>
<feature type="compositionally biased region" description="Polar residues" evidence="9">
    <location>
        <begin position="1"/>
        <end position="11"/>
    </location>
</feature>
<feature type="domain" description="C2H2-type" evidence="10">
    <location>
        <begin position="71"/>
        <end position="100"/>
    </location>
</feature>
<feature type="region of interest" description="Disordered" evidence="9">
    <location>
        <begin position="186"/>
        <end position="205"/>
    </location>
</feature>
<dbReference type="OrthoDB" id="654211at2759"/>
<evidence type="ECO:0000256" key="2">
    <source>
        <dbReference type="ARBA" id="ARBA00022723"/>
    </source>
</evidence>
<keyword evidence="4" id="KW-0862">Zinc</keyword>
<accession>A0A2J6RZE6</accession>
<evidence type="ECO:0000256" key="7">
    <source>
        <dbReference type="ARBA" id="ARBA00023242"/>
    </source>
</evidence>
<evidence type="ECO:0000256" key="9">
    <source>
        <dbReference type="SAM" id="MobiDB-lite"/>
    </source>
</evidence>
<organism evidence="11 12">
    <name type="scientific">Hyaloscypha variabilis (strain UAMH 11265 / GT02V1 / F)</name>
    <name type="common">Meliniomyces variabilis</name>
    <dbReference type="NCBI Taxonomy" id="1149755"/>
    <lineage>
        <taxon>Eukaryota</taxon>
        <taxon>Fungi</taxon>
        <taxon>Dikarya</taxon>
        <taxon>Ascomycota</taxon>
        <taxon>Pezizomycotina</taxon>
        <taxon>Leotiomycetes</taxon>
        <taxon>Helotiales</taxon>
        <taxon>Hyaloscyphaceae</taxon>
        <taxon>Hyaloscypha</taxon>
        <taxon>Hyaloscypha variabilis</taxon>
    </lineage>
</organism>
<evidence type="ECO:0000256" key="3">
    <source>
        <dbReference type="ARBA" id="ARBA00022771"/>
    </source>
</evidence>
<keyword evidence="2" id="KW-0479">Metal-binding</keyword>
<protein>
    <recommendedName>
        <fullName evidence="10">C2H2-type domain-containing protein</fullName>
    </recommendedName>
</protein>
<dbReference type="PROSITE" id="PS00028">
    <property type="entry name" value="ZINC_FINGER_C2H2_1"/>
    <property type="match status" value="1"/>
</dbReference>